<accession>A0A8X6WAK3</accession>
<keyword evidence="3" id="KW-1185">Reference proteome</keyword>
<gene>
    <name evidence="2" type="ORF">TNCV_4360721</name>
</gene>
<proteinExistence type="predicted"/>
<protein>
    <submittedName>
        <fullName evidence="2">Uncharacterized protein</fullName>
    </submittedName>
</protein>
<evidence type="ECO:0000256" key="1">
    <source>
        <dbReference type="SAM" id="MobiDB-lite"/>
    </source>
</evidence>
<reference evidence="2" key="1">
    <citation type="submission" date="2020-08" db="EMBL/GenBank/DDBJ databases">
        <title>Multicomponent nature underlies the extraordinary mechanical properties of spider dragline silk.</title>
        <authorList>
            <person name="Kono N."/>
            <person name="Nakamura H."/>
            <person name="Mori M."/>
            <person name="Yoshida Y."/>
            <person name="Ohtoshi R."/>
            <person name="Malay A.D."/>
            <person name="Moran D.A.P."/>
            <person name="Tomita M."/>
            <person name="Numata K."/>
            <person name="Arakawa K."/>
        </authorList>
    </citation>
    <scope>NUCLEOTIDE SEQUENCE</scope>
</reference>
<dbReference type="Proteomes" id="UP000887159">
    <property type="component" value="Unassembled WGS sequence"/>
</dbReference>
<dbReference type="AlphaFoldDB" id="A0A8X6WAK3"/>
<evidence type="ECO:0000313" key="3">
    <source>
        <dbReference type="Proteomes" id="UP000887159"/>
    </source>
</evidence>
<name>A0A8X6WAK3_TRICX</name>
<evidence type="ECO:0000313" key="2">
    <source>
        <dbReference type="EMBL" id="GFY31165.1"/>
    </source>
</evidence>
<feature type="compositionally biased region" description="Basic and acidic residues" evidence="1">
    <location>
        <begin position="56"/>
        <end position="68"/>
    </location>
</feature>
<sequence>MPTELPHDTYTFVTRSYIDKKKVVSMTYAPTLVPMDLQVLLGALHPNIKIPSSRKSSREVSGRGKDMGGPDNSQGVLSLNWSGTEPNRNVTCMVFKATADDRRPLARLP</sequence>
<dbReference type="EMBL" id="BMAU01021396">
    <property type="protein sequence ID" value="GFY31165.1"/>
    <property type="molecule type" value="Genomic_DNA"/>
</dbReference>
<feature type="compositionally biased region" description="Polar residues" evidence="1">
    <location>
        <begin position="71"/>
        <end position="82"/>
    </location>
</feature>
<organism evidence="2 3">
    <name type="scientific">Trichonephila clavipes</name>
    <name type="common">Golden silk orbweaver</name>
    <name type="synonym">Nephila clavipes</name>
    <dbReference type="NCBI Taxonomy" id="2585209"/>
    <lineage>
        <taxon>Eukaryota</taxon>
        <taxon>Metazoa</taxon>
        <taxon>Ecdysozoa</taxon>
        <taxon>Arthropoda</taxon>
        <taxon>Chelicerata</taxon>
        <taxon>Arachnida</taxon>
        <taxon>Araneae</taxon>
        <taxon>Araneomorphae</taxon>
        <taxon>Entelegynae</taxon>
        <taxon>Araneoidea</taxon>
        <taxon>Nephilidae</taxon>
        <taxon>Trichonephila</taxon>
    </lineage>
</organism>
<feature type="region of interest" description="Disordered" evidence="1">
    <location>
        <begin position="50"/>
        <end position="82"/>
    </location>
</feature>
<comment type="caution">
    <text evidence="2">The sequence shown here is derived from an EMBL/GenBank/DDBJ whole genome shotgun (WGS) entry which is preliminary data.</text>
</comment>